<gene>
    <name evidence="2" type="ORF">HHA04nite_30990</name>
</gene>
<evidence type="ECO:0000259" key="1">
    <source>
        <dbReference type="SMART" id="SM00382"/>
    </source>
</evidence>
<protein>
    <recommendedName>
        <fullName evidence="1">AAA+ ATPase domain-containing protein</fullName>
    </recommendedName>
</protein>
<feature type="domain" description="AAA+ ATPase" evidence="1">
    <location>
        <begin position="1286"/>
        <end position="1435"/>
    </location>
</feature>
<organism evidence="2 3">
    <name type="scientific">Halomonas halophila</name>
    <dbReference type="NCBI Taxonomy" id="29573"/>
    <lineage>
        <taxon>Bacteria</taxon>
        <taxon>Pseudomonadati</taxon>
        <taxon>Pseudomonadota</taxon>
        <taxon>Gammaproteobacteria</taxon>
        <taxon>Oceanospirillales</taxon>
        <taxon>Halomonadaceae</taxon>
        <taxon>Halomonas</taxon>
    </lineage>
</organism>
<sequence>MSQHESTLERLVEEGSAFSVLTKRLQQQGQRLHQATQALNDQREREFGSTTMSVLGRGRVRTELKSVARDVVRIGSHLLFGFHVQLGLRNALKVEDVFRLYRVDQGDGESTFAVGESAIADSFLDDPRFRTDFAELQQYYSHALLSRLTVLEGMLLMVFQIGEKLDDRRVFRWELTAEGNVGPYVDNRGERQLVYPDRHAVSWIRAGRDDHVQGRAPHLNIADTLFVDNLGGSITFKIENNTDSGEGIFDDPVESDSQSLDDASFEYADLNELLIVRILPYGEARHRYYVFHRETLRLQRLDALDDGFVLLPDHHGLIFPAGYCLMNGEHKLFDVPDESLRPLPARRAPNGEDMLFAFYGQASGRVVLYRYSLVKRQADAPLIGHGAALFDNGYLALFSADQEPSLVHPLQIWRTPFMSETFHAQQAFANDSMLSRIGNPELVRAVAELNALQSLIDRLHASDDHFKRLIRHCDRLLDQFYWLAEVSDEVGLEEAAFPALLKELREGSERVLDEFEKVHQIQRDSAEAVEECRQRQSALLRGFTPDSWHHPEPFMAGLRDLRRQRGDIRTLEERRYVDRDALAEMDAEAEAAERRLIDRTLAFLSTPEALQGYRQSLEALSRSVQEADSRPALAKAVDGYRELSEGLDLIQSMLASLGGEDAEREIQINDTLSSVYSTTNQQRTEAELRLKEMLEQEDQARFVSRLRLFEQGLSNGLAGLSEPEQCDDLMTRLLDQLQELEGQFGEQEGFLEAILEQREAAQEGVAARRAQLMEARQQRVDSLTQALDRILGGLERRGEGFDDESELQAFFAGDAMVLKARELIDRLREMQAGLEADDRDSRLAAIRDAALRGVRDKAEMFEDGGQVVRLGPRHRFTVNRQALELTMLPRDERLWWHLTGTQFQEPVESDELEALRAWWGQTLPSESPSVYRGEYLAYRFLIEHGDAGLNVADTETLQQRMADFASSRYREGYEKGVHDHDAARILGALQPVRKAAGGLRHGPWARALAVAWWLERESWSASEGGLTPDVLQAQCISAGILARSMGSDRLKDDLVAGVRTSLAQFPLVEAWSLEEADIEAAAGYLVEQLAAEGEAFEASGYGMRMARAFQEALGRESHRPEFERLRTALAGRPVERWLTIQRWLEAWHDKAAASHERHYLPEAMAIVEADERIRWEERDVRLSVEVEGLLGDHPRIEQRYLKLQLDDFEHRLHRHHEVVPGWERLQALRHELLERQRGHLRLEEYQPKPLTSFVRNQLITESYLPLIGDNLAKQMGTVGDARRSDLMGMLMLISPPGYGKTTLMEYVAHRLGLVFMKINCPSLGHDVIALDPEQAPHSTARAELEKLNLALEMGNNVMLYLDDIQHTHPEFLQKFISLCDGSRRIDGVWRGQSRTYDLRGKRFGVVMAGNPYTEQGETFRVPDMLANRADIYNLGDVLSGTQELFAMSYIENSLAAHPLLAPLVNHGMGDVYRFMDLAQGKEVASSDFEHDYSAAERQDIVELITRMYHVRDVVMRVNQAYIEACAQDDAYREEPVFRLQGSYRNMNKLVEGLSPAMSEAEVEALIDDHYLGEAQLLTQGAEENLLKLKALRGRLSDEERERWEGICAEFRRRLRAGGDEDTGTKVVRQLSMIVEALERPASL</sequence>
<dbReference type="RefSeq" id="WP_146910225.1">
    <property type="nucleotide sequence ID" value="NZ_BJUS01000050.1"/>
</dbReference>
<keyword evidence="3" id="KW-1185">Reference proteome</keyword>
<evidence type="ECO:0000313" key="3">
    <source>
        <dbReference type="Proteomes" id="UP000321121"/>
    </source>
</evidence>
<dbReference type="Pfam" id="PF25472">
    <property type="entry name" value="DUF7902"/>
    <property type="match status" value="1"/>
</dbReference>
<dbReference type="InterPro" id="IPR020958">
    <property type="entry name" value="DUF3686"/>
</dbReference>
<dbReference type="SMART" id="SM00382">
    <property type="entry name" value="AAA"/>
    <property type="match status" value="1"/>
</dbReference>
<dbReference type="InterPro" id="IPR027417">
    <property type="entry name" value="P-loop_NTPase"/>
</dbReference>
<dbReference type="Proteomes" id="UP000321121">
    <property type="component" value="Unassembled WGS sequence"/>
</dbReference>
<dbReference type="InterPro" id="IPR011704">
    <property type="entry name" value="ATPase_dyneun-rel_AAA"/>
</dbReference>
<comment type="caution">
    <text evidence="2">The sequence shown here is derived from an EMBL/GenBank/DDBJ whole genome shotgun (WGS) entry which is preliminary data.</text>
</comment>
<dbReference type="Pfam" id="PF07728">
    <property type="entry name" value="AAA_5"/>
    <property type="match status" value="1"/>
</dbReference>
<accession>A0ABQ0U829</accession>
<dbReference type="InterPro" id="IPR003593">
    <property type="entry name" value="AAA+_ATPase"/>
</dbReference>
<dbReference type="InterPro" id="IPR057224">
    <property type="entry name" value="DUF7902"/>
</dbReference>
<dbReference type="EMBL" id="BJUS01000050">
    <property type="protein sequence ID" value="GEK74555.1"/>
    <property type="molecule type" value="Genomic_DNA"/>
</dbReference>
<evidence type="ECO:0000313" key="2">
    <source>
        <dbReference type="EMBL" id="GEK74555.1"/>
    </source>
</evidence>
<dbReference type="Pfam" id="PF12458">
    <property type="entry name" value="DUF3686"/>
    <property type="match status" value="1"/>
</dbReference>
<dbReference type="SUPFAM" id="SSF52540">
    <property type="entry name" value="P-loop containing nucleoside triphosphate hydrolases"/>
    <property type="match status" value="1"/>
</dbReference>
<proteinExistence type="predicted"/>
<reference evidence="2 3" key="1">
    <citation type="submission" date="2019-07" db="EMBL/GenBank/DDBJ databases">
        <title>Whole genome shotgun sequence of Halomonas halophila NBRC 102604.</title>
        <authorList>
            <person name="Hosoyama A."/>
            <person name="Uohara A."/>
            <person name="Ohji S."/>
            <person name="Ichikawa N."/>
        </authorList>
    </citation>
    <scope>NUCLEOTIDE SEQUENCE [LARGE SCALE GENOMIC DNA]</scope>
    <source>
        <strain evidence="2 3">NBRC 102604</strain>
    </source>
</reference>
<dbReference type="Gene3D" id="3.40.50.300">
    <property type="entry name" value="P-loop containing nucleotide triphosphate hydrolases"/>
    <property type="match status" value="1"/>
</dbReference>
<name>A0ABQ0U829_9GAMM</name>